<keyword evidence="1" id="KW-0732">Signal</keyword>
<feature type="chain" id="PRO_5035168922" evidence="1">
    <location>
        <begin position="20"/>
        <end position="337"/>
    </location>
</feature>
<name>A0A8J6U1D2_9FLAO</name>
<dbReference type="NCBIfam" id="TIGR03523">
    <property type="entry name" value="GldN"/>
    <property type="match status" value="1"/>
</dbReference>
<reference evidence="2" key="1">
    <citation type="submission" date="2020-09" db="EMBL/GenBank/DDBJ databases">
        <title>Taishania pollutisoli gen. nov., sp. nov., Isolated from Tetrabromobisphenol A-Contaminated Soil.</title>
        <authorList>
            <person name="Chen Q."/>
        </authorList>
    </citation>
    <scope>NUCLEOTIDE SEQUENCE</scope>
    <source>
        <strain evidence="2">CZZ-1</strain>
    </source>
</reference>
<accession>A0A8J6U1D2</accession>
<proteinExistence type="predicted"/>
<feature type="signal peptide" evidence="1">
    <location>
        <begin position="1"/>
        <end position="19"/>
    </location>
</feature>
<dbReference type="Pfam" id="PF19841">
    <property type="entry name" value="GldN"/>
    <property type="match status" value="1"/>
</dbReference>
<dbReference type="RefSeq" id="WP_216713208.1">
    <property type="nucleotide sequence ID" value="NZ_JACVEL010000001.1"/>
</dbReference>
<protein>
    <submittedName>
        <fullName evidence="2">Gliding motility protein GldN</fullName>
    </submittedName>
</protein>
<dbReference type="AlphaFoldDB" id="A0A8J6U1D2"/>
<organism evidence="2 3">
    <name type="scientific">Taishania pollutisoli</name>
    <dbReference type="NCBI Taxonomy" id="2766479"/>
    <lineage>
        <taxon>Bacteria</taxon>
        <taxon>Pseudomonadati</taxon>
        <taxon>Bacteroidota</taxon>
        <taxon>Flavobacteriia</taxon>
        <taxon>Flavobacteriales</taxon>
        <taxon>Crocinitomicaceae</taxon>
        <taxon>Taishania</taxon>
    </lineage>
</organism>
<evidence type="ECO:0000313" key="3">
    <source>
        <dbReference type="Proteomes" id="UP000652681"/>
    </source>
</evidence>
<dbReference type="InterPro" id="IPR019847">
    <property type="entry name" value="Gliding_motility_assoc_GldN"/>
</dbReference>
<evidence type="ECO:0000313" key="2">
    <source>
        <dbReference type="EMBL" id="MBC9810945.1"/>
    </source>
</evidence>
<comment type="caution">
    <text evidence="2">The sequence shown here is derived from an EMBL/GenBank/DDBJ whole genome shotgun (WGS) entry which is preliminary data.</text>
</comment>
<gene>
    <name evidence="2" type="primary">gldN</name>
    <name evidence="2" type="ORF">H9Y05_00510</name>
</gene>
<dbReference type="Proteomes" id="UP000652681">
    <property type="component" value="Unassembled WGS sequence"/>
</dbReference>
<dbReference type="EMBL" id="JACVEL010000001">
    <property type="protein sequence ID" value="MBC9810945.1"/>
    <property type="molecule type" value="Genomic_DNA"/>
</dbReference>
<evidence type="ECO:0000256" key="1">
    <source>
        <dbReference type="SAM" id="SignalP"/>
    </source>
</evidence>
<sequence length="337" mass="39984">MKSLIVNTAAIFALGFSYAQIEDAGPVNNPADGIIDGVVLKEHVPTKRMIPYEFVREADVMWMKRVWQTIDLRERMNHTLYYPHDEITPAGEWVKHGERWSLWTIIRHNIINGKLTVFLPYNPNNMFSEWDGDQLKYPLYPQQGLTYFTDSVYREKLVYCLGKMGPQSDVPEVDEYGDPIIITLPDGTESFKYPPADTLWYTSKDIIQYRIKEEWFFDKERSVLDQRILALAPVVYQKGIDAQGNESISGTMELFWLYFPHCRFVFNNYFSYNDKNDAQWMSFDDLFWKRRFTSFIYKESNGFDRKIETYRSGVDALRESERIKEEIRTFEHDVWDY</sequence>
<keyword evidence="3" id="KW-1185">Reference proteome</keyword>